<name>A0A4C1ZNU3_EUMVA</name>
<dbReference type="EMBL" id="BGZK01001915">
    <property type="protein sequence ID" value="GBP88215.1"/>
    <property type="molecule type" value="Genomic_DNA"/>
</dbReference>
<evidence type="ECO:0000256" key="4">
    <source>
        <dbReference type="ARBA" id="ARBA00023242"/>
    </source>
</evidence>
<keyword evidence="3" id="KW-0040">ANK repeat</keyword>
<gene>
    <name evidence="6" type="ORF">EVAR_89870_1</name>
</gene>
<comment type="caution">
    <text evidence="6">The sequence shown here is derived from an EMBL/GenBank/DDBJ whole genome shotgun (WGS) entry which is preliminary data.</text>
</comment>
<dbReference type="OrthoDB" id="10038642at2759"/>
<dbReference type="GO" id="GO:0042981">
    <property type="term" value="P:regulation of apoptotic process"/>
    <property type="evidence" value="ECO:0007669"/>
    <property type="project" value="InterPro"/>
</dbReference>
<evidence type="ECO:0000256" key="3">
    <source>
        <dbReference type="ARBA" id="ARBA00023043"/>
    </source>
</evidence>
<evidence type="ECO:0000256" key="5">
    <source>
        <dbReference type="SAM" id="MobiDB-lite"/>
    </source>
</evidence>
<evidence type="ECO:0000256" key="1">
    <source>
        <dbReference type="ARBA" id="ARBA00004123"/>
    </source>
</evidence>
<dbReference type="GO" id="GO:0002039">
    <property type="term" value="F:p53 binding"/>
    <property type="evidence" value="ECO:0007669"/>
    <property type="project" value="InterPro"/>
</dbReference>
<keyword evidence="7" id="KW-1185">Reference proteome</keyword>
<dbReference type="Proteomes" id="UP000299102">
    <property type="component" value="Unassembled WGS sequence"/>
</dbReference>
<keyword evidence="2" id="KW-0677">Repeat</keyword>
<dbReference type="PANTHER" id="PTHR24131:SF10">
    <property type="entry name" value="ANKYRIN-REPEAT, SH3-DOMAIN, AND PROLINE-RICH-REGION CONTAINING PROTEIN, ISOFORM B"/>
    <property type="match status" value="1"/>
</dbReference>
<dbReference type="GO" id="GO:0005634">
    <property type="term" value="C:nucleus"/>
    <property type="evidence" value="ECO:0007669"/>
    <property type="project" value="UniProtKB-SubCell"/>
</dbReference>
<dbReference type="InterPro" id="IPR047163">
    <property type="entry name" value="ASPP1/2"/>
</dbReference>
<evidence type="ECO:0000313" key="7">
    <source>
        <dbReference type="Proteomes" id="UP000299102"/>
    </source>
</evidence>
<dbReference type="AlphaFoldDB" id="A0A4C1ZNU3"/>
<feature type="region of interest" description="Disordered" evidence="5">
    <location>
        <begin position="1"/>
        <end position="37"/>
    </location>
</feature>
<evidence type="ECO:0000256" key="2">
    <source>
        <dbReference type="ARBA" id="ARBA00022737"/>
    </source>
</evidence>
<keyword evidence="4" id="KW-0539">Nucleus</keyword>
<protein>
    <submittedName>
        <fullName evidence="6">Uncharacterized protein</fullName>
    </submittedName>
</protein>
<accession>A0A4C1ZNU3</accession>
<evidence type="ECO:0000313" key="6">
    <source>
        <dbReference type="EMBL" id="GBP88215.1"/>
    </source>
</evidence>
<comment type="subcellular location">
    <subcellularLocation>
        <location evidence="1">Nucleus</location>
    </subcellularLocation>
</comment>
<proteinExistence type="predicted"/>
<feature type="compositionally biased region" description="Basic and acidic residues" evidence="5">
    <location>
        <begin position="12"/>
        <end position="26"/>
    </location>
</feature>
<organism evidence="6 7">
    <name type="scientific">Eumeta variegata</name>
    <name type="common">Bagworm moth</name>
    <name type="synonym">Eumeta japonica</name>
    <dbReference type="NCBI Taxonomy" id="151549"/>
    <lineage>
        <taxon>Eukaryota</taxon>
        <taxon>Metazoa</taxon>
        <taxon>Ecdysozoa</taxon>
        <taxon>Arthropoda</taxon>
        <taxon>Hexapoda</taxon>
        <taxon>Insecta</taxon>
        <taxon>Pterygota</taxon>
        <taxon>Neoptera</taxon>
        <taxon>Endopterygota</taxon>
        <taxon>Lepidoptera</taxon>
        <taxon>Glossata</taxon>
        <taxon>Ditrysia</taxon>
        <taxon>Tineoidea</taxon>
        <taxon>Psychidae</taxon>
        <taxon>Oiketicinae</taxon>
        <taxon>Eumeta</taxon>
    </lineage>
</organism>
<sequence>MGPFDCFIPPRVPEKKGLDRRTDGRTDGQQSDPIRVPFFPFELGDGVELTLGELRAMALRQQQQIDTQHQLLCAKEQRLRYLKQQEARHHQKADECVSIPKDPAMLREDDMGL</sequence>
<reference evidence="6 7" key="1">
    <citation type="journal article" date="2019" name="Commun. Biol.">
        <title>The bagworm genome reveals a unique fibroin gene that provides high tensile strength.</title>
        <authorList>
            <person name="Kono N."/>
            <person name="Nakamura H."/>
            <person name="Ohtoshi R."/>
            <person name="Tomita M."/>
            <person name="Numata K."/>
            <person name="Arakawa K."/>
        </authorList>
    </citation>
    <scope>NUCLEOTIDE SEQUENCE [LARGE SCALE GENOMIC DNA]</scope>
</reference>
<dbReference type="PANTHER" id="PTHR24131">
    <property type="entry name" value="APOPTOSIS-STIMULATING OF P53 PROTEIN"/>
    <property type="match status" value="1"/>
</dbReference>
<dbReference type="STRING" id="151549.A0A4C1ZNU3"/>